<dbReference type="WBParaSite" id="ES5_v2.g6082.t1">
    <property type="protein sequence ID" value="ES5_v2.g6082.t1"/>
    <property type="gene ID" value="ES5_v2.g6082"/>
</dbReference>
<name>A0AC34GP59_9BILA</name>
<evidence type="ECO:0000313" key="1">
    <source>
        <dbReference type="Proteomes" id="UP000887579"/>
    </source>
</evidence>
<proteinExistence type="predicted"/>
<protein>
    <submittedName>
        <fullName evidence="2">Uncharacterized protein</fullName>
    </submittedName>
</protein>
<organism evidence="1 2">
    <name type="scientific">Panagrolaimus sp. ES5</name>
    <dbReference type="NCBI Taxonomy" id="591445"/>
    <lineage>
        <taxon>Eukaryota</taxon>
        <taxon>Metazoa</taxon>
        <taxon>Ecdysozoa</taxon>
        <taxon>Nematoda</taxon>
        <taxon>Chromadorea</taxon>
        <taxon>Rhabditida</taxon>
        <taxon>Tylenchina</taxon>
        <taxon>Panagrolaimomorpha</taxon>
        <taxon>Panagrolaimoidea</taxon>
        <taxon>Panagrolaimidae</taxon>
        <taxon>Panagrolaimus</taxon>
    </lineage>
</organism>
<reference evidence="2" key="1">
    <citation type="submission" date="2022-11" db="UniProtKB">
        <authorList>
            <consortium name="WormBaseParasite"/>
        </authorList>
    </citation>
    <scope>IDENTIFICATION</scope>
</reference>
<dbReference type="Proteomes" id="UP000887579">
    <property type="component" value="Unplaced"/>
</dbReference>
<evidence type="ECO:0000313" key="2">
    <source>
        <dbReference type="WBParaSite" id="ES5_v2.g6082.t1"/>
    </source>
</evidence>
<accession>A0AC34GP59</accession>
<sequence>MFKLIAAVSKLSDFDDSRARKDLNSWNKSNKSFSSRFLNLDCGFPVEKEEVKGEKDSAINNSTLSLRIACYEGTNDILNDENECLEKKGVKSAFNKTCTNAKQFFAGLPSFNQNIFEFPMQQENKKASTPEIAQFKASQKLFNPNTMHQDVAVNNASPMNSGQTMNIDPTMINASTRITAATTSNTRAMVNTPAVVNSYQTMVGSLL</sequence>